<dbReference type="Proteomes" id="UP000236178">
    <property type="component" value="Unassembled WGS sequence"/>
</dbReference>
<keyword evidence="3" id="KW-1185">Reference proteome</keyword>
<sequence length="144" mass="15403">MAACTQKELAVSAVKERDLRHLALTVQNASDKKCNLYGYPIVKLGADAQFTTPVIKDSNGTPGEPVTLDPGREAYAALLVSSGNTGEHEARSITLTLQGSKADSTVGKPIDVPMPADALYADNDQRVTYWTTASGFALRFIMSK</sequence>
<dbReference type="Pfam" id="PF14016">
    <property type="entry name" value="DUF4232"/>
    <property type="match status" value="1"/>
</dbReference>
<accession>A0A2I0SKX3</accession>
<dbReference type="EMBL" id="PJOS01000048">
    <property type="protein sequence ID" value="PKT70595.1"/>
    <property type="molecule type" value="Genomic_DNA"/>
</dbReference>
<evidence type="ECO:0000313" key="3">
    <source>
        <dbReference type="Proteomes" id="UP000236178"/>
    </source>
</evidence>
<protein>
    <recommendedName>
        <fullName evidence="1">DUF4232 domain-containing protein</fullName>
    </recommendedName>
</protein>
<feature type="domain" description="DUF4232" evidence="1">
    <location>
        <begin position="4"/>
        <end position="130"/>
    </location>
</feature>
<evidence type="ECO:0000259" key="1">
    <source>
        <dbReference type="Pfam" id="PF14016"/>
    </source>
</evidence>
<evidence type="ECO:0000313" key="2">
    <source>
        <dbReference type="EMBL" id="PKT70595.1"/>
    </source>
</evidence>
<name>A0A2I0SKX3_9ACTN</name>
<reference evidence="2 3" key="1">
    <citation type="submission" date="2017-12" db="EMBL/GenBank/DDBJ databases">
        <title>Streptomyces populusis sp. nov., a novel endophytic actinobacterium isolated from stems of Populus adenopoda Maxim.</title>
        <authorList>
            <person name="Wang Z."/>
        </authorList>
    </citation>
    <scope>NUCLEOTIDE SEQUENCE [LARGE SCALE GENOMIC DNA]</scope>
    <source>
        <strain evidence="2 3">A249</strain>
    </source>
</reference>
<dbReference type="OrthoDB" id="3823927at2"/>
<proteinExistence type="predicted"/>
<dbReference type="InterPro" id="IPR025326">
    <property type="entry name" value="DUF4232"/>
</dbReference>
<gene>
    <name evidence="2" type="ORF">CW362_23565</name>
</gene>
<organism evidence="2 3">
    <name type="scientific">Streptomyces populi</name>
    <dbReference type="NCBI Taxonomy" id="2058924"/>
    <lineage>
        <taxon>Bacteria</taxon>
        <taxon>Bacillati</taxon>
        <taxon>Actinomycetota</taxon>
        <taxon>Actinomycetes</taxon>
        <taxon>Kitasatosporales</taxon>
        <taxon>Streptomycetaceae</taxon>
        <taxon>Streptomyces</taxon>
    </lineage>
</organism>
<comment type="caution">
    <text evidence="2">The sequence shown here is derived from an EMBL/GenBank/DDBJ whole genome shotgun (WGS) entry which is preliminary data.</text>
</comment>
<dbReference type="AlphaFoldDB" id="A0A2I0SKX3"/>